<name>A0AAD4HEE1_9AGAM</name>
<organism evidence="1 2">
    <name type="scientific">Suillus fuscotomentosus</name>
    <dbReference type="NCBI Taxonomy" id="1912939"/>
    <lineage>
        <taxon>Eukaryota</taxon>
        <taxon>Fungi</taxon>
        <taxon>Dikarya</taxon>
        <taxon>Basidiomycota</taxon>
        <taxon>Agaricomycotina</taxon>
        <taxon>Agaricomycetes</taxon>
        <taxon>Agaricomycetidae</taxon>
        <taxon>Boletales</taxon>
        <taxon>Suillineae</taxon>
        <taxon>Suillaceae</taxon>
        <taxon>Suillus</taxon>
    </lineage>
</organism>
<accession>A0AAD4HEE1</accession>
<dbReference type="EMBL" id="JABBWK010000132">
    <property type="protein sequence ID" value="KAG1890734.1"/>
    <property type="molecule type" value="Genomic_DNA"/>
</dbReference>
<dbReference type="Proteomes" id="UP001195769">
    <property type="component" value="Unassembled WGS sequence"/>
</dbReference>
<comment type="caution">
    <text evidence="1">The sequence shown here is derived from an EMBL/GenBank/DDBJ whole genome shotgun (WGS) entry which is preliminary data.</text>
</comment>
<dbReference type="InterPro" id="IPR011990">
    <property type="entry name" value="TPR-like_helical_dom_sf"/>
</dbReference>
<evidence type="ECO:0000313" key="1">
    <source>
        <dbReference type="EMBL" id="KAG1890734.1"/>
    </source>
</evidence>
<sequence>MNRFEQRGVLFDLDEAIKLLRDVILLRPPGHSDQSMYLNDLASCMRQRFEQRGITSDRDEAIEHLRAVLLLHPTHHSNRSGLLNALAISLTIRFRQRCVPSDLDEVIELQRDALPLYPLGHSDQSKPLNNLSIILQVRFEQRSIPSDLNEAIGLHRDALLLHPPGHSDRAMSLGNLAATLHHRFEQRSVPSDLDEVIKLQWVALLFRPPGHSERSSSLNNLAPSSKDRFKQRGISSDLDETIELLRAALLLRPPHLRDRFKQRGVLSDLEESFRLFEQLPYISHPASHTDFRSAKSLGSLIWRNSMADSVEKCRVALLSCPPGHYCHHICLVWATFAEETNYDSVLVACQTALKFLDQHVTLLSPSLRHFDIVRMATSSVATDAFSCSVCRGALTAAVELVEQGRAVFWTRLTCLRLPLNELSLSSDTGAALAKELQQLSFRLCSAFDKSTEDQSLDIQQLTMQWDDVVSRIRMMSAFSRFLLPPLFSDLRKAAEKDRSSSSMLVSTAVTL</sequence>
<proteinExistence type="predicted"/>
<dbReference type="RefSeq" id="XP_041218000.1">
    <property type="nucleotide sequence ID" value="XM_041377821.1"/>
</dbReference>
<dbReference type="GeneID" id="64672119"/>
<keyword evidence="2" id="KW-1185">Reference proteome</keyword>
<protein>
    <submittedName>
        <fullName evidence="1">Uncharacterized protein</fullName>
    </submittedName>
</protein>
<evidence type="ECO:0000313" key="2">
    <source>
        <dbReference type="Proteomes" id="UP001195769"/>
    </source>
</evidence>
<dbReference type="Gene3D" id="1.25.40.10">
    <property type="entry name" value="Tetratricopeptide repeat domain"/>
    <property type="match status" value="1"/>
</dbReference>
<reference evidence="1" key="1">
    <citation type="journal article" date="2020" name="New Phytol.">
        <title>Comparative genomics reveals dynamic genome evolution in host specialist ectomycorrhizal fungi.</title>
        <authorList>
            <person name="Lofgren L.A."/>
            <person name="Nguyen N.H."/>
            <person name="Vilgalys R."/>
            <person name="Ruytinx J."/>
            <person name="Liao H.L."/>
            <person name="Branco S."/>
            <person name="Kuo A."/>
            <person name="LaButti K."/>
            <person name="Lipzen A."/>
            <person name="Andreopoulos W."/>
            <person name="Pangilinan J."/>
            <person name="Riley R."/>
            <person name="Hundley H."/>
            <person name="Na H."/>
            <person name="Barry K."/>
            <person name="Grigoriev I.V."/>
            <person name="Stajich J.E."/>
            <person name="Kennedy P.G."/>
        </authorList>
    </citation>
    <scope>NUCLEOTIDE SEQUENCE</scope>
    <source>
        <strain evidence="1">FC203</strain>
    </source>
</reference>
<dbReference type="AlphaFoldDB" id="A0AAD4HEE1"/>
<gene>
    <name evidence="1" type="ORF">F5891DRAFT_986824</name>
</gene>